<dbReference type="EMBL" id="KK088419">
    <property type="protein sequence ID" value="EYE96067.1"/>
    <property type="molecule type" value="Genomic_DNA"/>
</dbReference>
<dbReference type="SMART" id="SM00053">
    <property type="entry name" value="DYNc"/>
    <property type="match status" value="1"/>
</dbReference>
<dbReference type="GO" id="GO:0006897">
    <property type="term" value="P:endocytosis"/>
    <property type="evidence" value="ECO:0007669"/>
    <property type="project" value="TreeGrafter"/>
</dbReference>
<proteinExistence type="predicted"/>
<dbReference type="Gene3D" id="3.40.50.300">
    <property type="entry name" value="P-loop containing nucleotide triphosphate hydrolases"/>
    <property type="match status" value="1"/>
</dbReference>
<dbReference type="GO" id="GO:0000266">
    <property type="term" value="P:mitochondrial fission"/>
    <property type="evidence" value="ECO:0007669"/>
    <property type="project" value="TreeGrafter"/>
</dbReference>
<dbReference type="PRINTS" id="PR00195">
    <property type="entry name" value="DYNAMIN"/>
</dbReference>
<dbReference type="InterPro" id="IPR022812">
    <property type="entry name" value="Dynamin"/>
</dbReference>
<evidence type="ECO:0000259" key="4">
    <source>
        <dbReference type="PROSITE" id="PS51388"/>
    </source>
</evidence>
<dbReference type="STRING" id="1388766.A0A017SGL5"/>
<dbReference type="GO" id="GO:0005525">
    <property type="term" value="F:GTP binding"/>
    <property type="evidence" value="ECO:0007669"/>
    <property type="project" value="InterPro"/>
</dbReference>
<dbReference type="InterPro" id="IPR001401">
    <property type="entry name" value="Dynamin_GTPase"/>
</dbReference>
<dbReference type="Pfam" id="PF00350">
    <property type="entry name" value="Dynamin_N"/>
    <property type="match status" value="1"/>
</dbReference>
<dbReference type="InterPro" id="IPR045063">
    <property type="entry name" value="Dynamin_N"/>
</dbReference>
<dbReference type="GO" id="GO:0048312">
    <property type="term" value="P:intracellular distribution of mitochondria"/>
    <property type="evidence" value="ECO:0007669"/>
    <property type="project" value="TreeGrafter"/>
</dbReference>
<dbReference type="GO" id="GO:0003924">
    <property type="term" value="F:GTPase activity"/>
    <property type="evidence" value="ECO:0007669"/>
    <property type="project" value="InterPro"/>
</dbReference>
<dbReference type="OrthoDB" id="415706at2759"/>
<feature type="domain" description="Dynamin-type G" evidence="5">
    <location>
        <begin position="93"/>
        <end position="377"/>
    </location>
</feature>
<dbReference type="GO" id="GO:0016020">
    <property type="term" value="C:membrane"/>
    <property type="evidence" value="ECO:0007669"/>
    <property type="project" value="TreeGrafter"/>
</dbReference>
<dbReference type="InterPro" id="IPR020850">
    <property type="entry name" value="GED_dom"/>
</dbReference>
<evidence type="ECO:0000259" key="5">
    <source>
        <dbReference type="PROSITE" id="PS51718"/>
    </source>
</evidence>
<dbReference type="InterPro" id="IPR027417">
    <property type="entry name" value="P-loop_NTPase"/>
</dbReference>
<evidence type="ECO:0000256" key="3">
    <source>
        <dbReference type="SAM" id="MobiDB-lite"/>
    </source>
</evidence>
<keyword evidence="7" id="KW-1185">Reference proteome</keyword>
<dbReference type="GO" id="GO:0016559">
    <property type="term" value="P:peroxisome fission"/>
    <property type="evidence" value="ECO:0007669"/>
    <property type="project" value="TreeGrafter"/>
</dbReference>
<protein>
    <submittedName>
        <fullName evidence="6">p-loop containing nucleoside triphosphate hydrolase protein</fullName>
    </submittedName>
</protein>
<dbReference type="GeneID" id="63693995"/>
<dbReference type="GO" id="GO:0008017">
    <property type="term" value="F:microtubule binding"/>
    <property type="evidence" value="ECO:0007669"/>
    <property type="project" value="TreeGrafter"/>
</dbReference>
<dbReference type="GO" id="GO:0005739">
    <property type="term" value="C:mitochondrion"/>
    <property type="evidence" value="ECO:0007669"/>
    <property type="project" value="TreeGrafter"/>
</dbReference>
<dbReference type="SUPFAM" id="SSF52540">
    <property type="entry name" value="P-loop containing nucleoside triphosphate hydrolases"/>
    <property type="match status" value="1"/>
</dbReference>
<dbReference type="InterPro" id="IPR000375">
    <property type="entry name" value="Dynamin_stalk"/>
</dbReference>
<evidence type="ECO:0000313" key="6">
    <source>
        <dbReference type="EMBL" id="EYE96067.1"/>
    </source>
</evidence>
<dbReference type="Gene3D" id="1.20.120.1240">
    <property type="entry name" value="Dynamin, middle domain"/>
    <property type="match status" value="1"/>
</dbReference>
<keyword evidence="6" id="KW-0378">Hydrolase</keyword>
<dbReference type="RefSeq" id="XP_040639755.1">
    <property type="nucleotide sequence ID" value="XM_040778871.1"/>
</dbReference>
<dbReference type="CDD" id="cd08771">
    <property type="entry name" value="DLP_1"/>
    <property type="match status" value="1"/>
</dbReference>
<feature type="domain" description="GED" evidence="4">
    <location>
        <begin position="660"/>
        <end position="750"/>
    </location>
</feature>
<dbReference type="Pfam" id="PF01031">
    <property type="entry name" value="Dynamin_M"/>
    <property type="match status" value="1"/>
</dbReference>
<keyword evidence="1" id="KW-0547">Nucleotide-binding</keyword>
<evidence type="ECO:0000256" key="1">
    <source>
        <dbReference type="ARBA" id="ARBA00022741"/>
    </source>
</evidence>
<organism evidence="6 7">
    <name type="scientific">Aspergillus ruber (strain CBS 135680)</name>
    <dbReference type="NCBI Taxonomy" id="1388766"/>
    <lineage>
        <taxon>Eukaryota</taxon>
        <taxon>Fungi</taxon>
        <taxon>Dikarya</taxon>
        <taxon>Ascomycota</taxon>
        <taxon>Pezizomycotina</taxon>
        <taxon>Eurotiomycetes</taxon>
        <taxon>Eurotiomycetidae</taxon>
        <taxon>Eurotiales</taxon>
        <taxon>Aspergillaceae</taxon>
        <taxon>Aspergillus</taxon>
        <taxon>Aspergillus subgen. Aspergillus</taxon>
    </lineage>
</organism>
<dbReference type="HOGENOM" id="CLU_008964_7_2_1"/>
<accession>A0A017SGL5</accession>
<sequence length="750" mass="84576">MGDEESANSILVSSYLHACRWDQPLSFVKDDPMRHGFGFRQLSLRDERRDGDPQVTSGHSRYLAFQYNDQHGIPSSLSSASSTSSLASYQSIRNPFICLVVVGDQSSGKSSLLEGLTGLSFPVASELCTRFATQIVLRRAPASEAAVSVSIIPGPAANADEATKKKLLEFERTMEEKDFGVTQFSAILDEAALGRFSDDILKIELSNPEHSHLSVVDVPGLFHNPTKFQTIEDKEVIRSLIQRYITDKRTIIMAVMDARNNLANQEVFHMARAADPDGLRTVGIITKCDALQAGDEHGVLEIFRNEMVRLNHGWFAVKNRSTKEIKEGVTMAQRHINEKQFFNTTPWTNLRRDRVGISSLKSFLGQVLFDHIRNEFPGLVNEVRNLAKETNKSLESLGPSRQTSADQRQYLIKSAVKYQRDVSNVLSGIYSPKLESGSPRKLRTWLRFLMDEFSTRMAKEGHQRAFKLVNGRTDPEYAIYANKKDEESNENTDEDGYGKSEDESADANDIEEWIRSSYHESRGVELPGTVNPRLLESLFREQCTNWENLATEYLSKIVKAVGAYDGNALRDFVTDSSVRQKLQTRLKAERQNAEEEMFAELRNILADELSGILQTVNPSYSDMLSTTRNKRVQARVASMANKDLTFLMISEHRYNEQQTVDDIHDILAAYYKVARQRFVDNVIIQAGERYVVGKTGPLKIFSAEYISVLSNEELSKIAGESYATFVARTEITSRGERLQKALEIARRVGI</sequence>
<reference evidence="7" key="1">
    <citation type="journal article" date="2014" name="Nat. Commun.">
        <title>Genomic adaptations of the halophilic Dead Sea filamentous fungus Eurotium rubrum.</title>
        <authorList>
            <person name="Kis-Papo T."/>
            <person name="Weig A.R."/>
            <person name="Riley R."/>
            <person name="Persoh D."/>
            <person name="Salamov A."/>
            <person name="Sun H."/>
            <person name="Lipzen A."/>
            <person name="Wasser S.P."/>
            <person name="Rambold G."/>
            <person name="Grigoriev I.V."/>
            <person name="Nevo E."/>
        </authorList>
    </citation>
    <scope>NUCLEOTIDE SEQUENCE [LARGE SCALE GENOMIC DNA]</scope>
    <source>
        <strain evidence="7">CBS 135680</strain>
    </source>
</reference>
<name>A0A017SGL5_ASPRC</name>
<dbReference type="PROSITE" id="PS51388">
    <property type="entry name" value="GED"/>
    <property type="match status" value="1"/>
</dbReference>
<keyword evidence="2" id="KW-0342">GTP-binding</keyword>
<dbReference type="PANTHER" id="PTHR11566:SF21">
    <property type="entry name" value="DYNAMIN RELATED PROTEIN 1, ISOFORM A"/>
    <property type="match status" value="1"/>
</dbReference>
<dbReference type="AlphaFoldDB" id="A0A017SGL5"/>
<dbReference type="GO" id="GO:0005874">
    <property type="term" value="C:microtubule"/>
    <property type="evidence" value="ECO:0007669"/>
    <property type="project" value="TreeGrafter"/>
</dbReference>
<feature type="region of interest" description="Disordered" evidence="3">
    <location>
        <begin position="481"/>
        <end position="506"/>
    </location>
</feature>
<dbReference type="PROSITE" id="PS51718">
    <property type="entry name" value="G_DYNAMIN_2"/>
    <property type="match status" value="1"/>
</dbReference>
<dbReference type="PANTHER" id="PTHR11566">
    <property type="entry name" value="DYNAMIN"/>
    <property type="match status" value="1"/>
</dbReference>
<gene>
    <name evidence="6" type="ORF">EURHEDRAFT_376599</name>
</gene>
<dbReference type="Proteomes" id="UP000019804">
    <property type="component" value="Unassembled WGS sequence"/>
</dbReference>
<evidence type="ECO:0000313" key="7">
    <source>
        <dbReference type="Proteomes" id="UP000019804"/>
    </source>
</evidence>
<evidence type="ECO:0000256" key="2">
    <source>
        <dbReference type="ARBA" id="ARBA00023134"/>
    </source>
</evidence>
<dbReference type="InterPro" id="IPR030381">
    <property type="entry name" value="G_DYNAMIN_dom"/>
</dbReference>